<proteinExistence type="predicted"/>
<dbReference type="Proteomes" id="UP001274830">
    <property type="component" value="Unassembled WGS sequence"/>
</dbReference>
<dbReference type="Gene3D" id="3.40.50.720">
    <property type="entry name" value="NAD(P)-binding Rossmann-like Domain"/>
    <property type="match status" value="1"/>
</dbReference>
<keyword evidence="3" id="KW-1185">Reference proteome</keyword>
<dbReference type="Pfam" id="PF00106">
    <property type="entry name" value="adh_short"/>
    <property type="match status" value="1"/>
</dbReference>
<keyword evidence="1" id="KW-0521">NADP</keyword>
<dbReference type="EMBL" id="JAUTXT010000072">
    <property type="protein sequence ID" value="KAK3669768.1"/>
    <property type="molecule type" value="Genomic_DNA"/>
</dbReference>
<dbReference type="SUPFAM" id="SSF51735">
    <property type="entry name" value="NAD(P)-binding Rossmann-fold domains"/>
    <property type="match status" value="1"/>
</dbReference>
<evidence type="ECO:0000313" key="3">
    <source>
        <dbReference type="Proteomes" id="UP001274830"/>
    </source>
</evidence>
<dbReference type="InterPro" id="IPR052184">
    <property type="entry name" value="SDR_enzymes"/>
</dbReference>
<protein>
    <recommendedName>
        <fullName evidence="4">NAD(P)-binding protein</fullName>
    </recommendedName>
</protein>
<organism evidence="2 3">
    <name type="scientific">Recurvomyces mirabilis</name>
    <dbReference type="NCBI Taxonomy" id="574656"/>
    <lineage>
        <taxon>Eukaryota</taxon>
        <taxon>Fungi</taxon>
        <taxon>Dikarya</taxon>
        <taxon>Ascomycota</taxon>
        <taxon>Pezizomycotina</taxon>
        <taxon>Dothideomycetes</taxon>
        <taxon>Dothideomycetidae</taxon>
        <taxon>Mycosphaerellales</taxon>
        <taxon>Teratosphaeriaceae</taxon>
        <taxon>Recurvomyces</taxon>
    </lineage>
</organism>
<name>A0AAE0TQL9_9PEZI</name>
<comment type="caution">
    <text evidence="2">The sequence shown here is derived from an EMBL/GenBank/DDBJ whole genome shotgun (WGS) entry which is preliminary data.</text>
</comment>
<dbReference type="InterPro" id="IPR036291">
    <property type="entry name" value="NAD(P)-bd_dom_sf"/>
</dbReference>
<dbReference type="InterPro" id="IPR020904">
    <property type="entry name" value="Sc_DH/Rdtase_CS"/>
</dbReference>
<dbReference type="GO" id="GO:0016616">
    <property type="term" value="F:oxidoreductase activity, acting on the CH-OH group of donors, NAD or NADP as acceptor"/>
    <property type="evidence" value="ECO:0007669"/>
    <property type="project" value="TreeGrafter"/>
</dbReference>
<dbReference type="PRINTS" id="PR00081">
    <property type="entry name" value="GDHRDH"/>
</dbReference>
<dbReference type="InterPro" id="IPR002347">
    <property type="entry name" value="SDR_fam"/>
</dbReference>
<reference evidence="2" key="1">
    <citation type="submission" date="2023-07" db="EMBL/GenBank/DDBJ databases">
        <title>Black Yeasts Isolated from many extreme environments.</title>
        <authorList>
            <person name="Coleine C."/>
            <person name="Stajich J.E."/>
            <person name="Selbmann L."/>
        </authorList>
    </citation>
    <scope>NUCLEOTIDE SEQUENCE</scope>
    <source>
        <strain evidence="2">CCFEE 5485</strain>
    </source>
</reference>
<sequence>MPSYVVIGAARGIGFEFVRQIAADSANTVVGLIRSQKTADALNELAKQNSRVHVVEADIFSPESLREAVKEVVRITDGKVDVLIHNAYSAGTSSMFLTASQFAGKESELEAELTDTFKANVMGPILSINAFLPLVRKGTEKKLIYITSGAGDVDMTRLSRLSAQIGYSTSKAGGSLVMAKYAGELAEEGIKTLSISPGWVETPATEGLTQDQGVYDYLFNAFKRIQPDVTGMIKVEKSVKAQMDLIAKLDAVMSGSFLSHHGNKQWVD</sequence>
<gene>
    <name evidence="2" type="ORF">LTR78_010341</name>
</gene>
<evidence type="ECO:0000313" key="2">
    <source>
        <dbReference type="EMBL" id="KAK3669768.1"/>
    </source>
</evidence>
<dbReference type="PANTHER" id="PTHR45458:SF3">
    <property type="entry name" value="CHAIN DEHYDROGENASE (ATSC), PUTATIVE-RELATED"/>
    <property type="match status" value="1"/>
</dbReference>
<accession>A0AAE0TQL9</accession>
<evidence type="ECO:0008006" key="4">
    <source>
        <dbReference type="Google" id="ProtNLM"/>
    </source>
</evidence>
<evidence type="ECO:0000256" key="1">
    <source>
        <dbReference type="ARBA" id="ARBA00022857"/>
    </source>
</evidence>
<dbReference type="PROSITE" id="PS00061">
    <property type="entry name" value="ADH_SHORT"/>
    <property type="match status" value="1"/>
</dbReference>
<dbReference type="PANTHER" id="PTHR45458">
    <property type="entry name" value="SHORT-CHAIN DEHYDROGENASE/REDUCTASE SDR"/>
    <property type="match status" value="1"/>
</dbReference>
<dbReference type="AlphaFoldDB" id="A0AAE0TQL9"/>